<sequence length="164" mass="17662">MATNPMEEDSLIRALEDEQQFGVAPEAPPIPEEIIAQRNHSDDIETCVSSITDAIRDGELYVEPMYPVPEEGAPQPMVLDVAAERTHPHGNSKPSPRIVETNEQEVASLAATNPVEVAKGVHSAEIDKLSDEGEEDCKVEQPKAEEIVLGDEAAGQEEAANTAP</sequence>
<gene>
    <name evidence="1" type="ORF">SEMRO_517_G158660.1</name>
</gene>
<evidence type="ECO:0000313" key="1">
    <source>
        <dbReference type="EMBL" id="CAB9512077.1"/>
    </source>
</evidence>
<comment type="caution">
    <text evidence="1">The sequence shown here is derived from an EMBL/GenBank/DDBJ whole genome shotgun (WGS) entry which is preliminary data.</text>
</comment>
<keyword evidence="2" id="KW-1185">Reference proteome</keyword>
<organism evidence="1 2">
    <name type="scientific">Seminavis robusta</name>
    <dbReference type="NCBI Taxonomy" id="568900"/>
    <lineage>
        <taxon>Eukaryota</taxon>
        <taxon>Sar</taxon>
        <taxon>Stramenopiles</taxon>
        <taxon>Ochrophyta</taxon>
        <taxon>Bacillariophyta</taxon>
        <taxon>Bacillariophyceae</taxon>
        <taxon>Bacillariophycidae</taxon>
        <taxon>Naviculales</taxon>
        <taxon>Naviculaceae</taxon>
        <taxon>Seminavis</taxon>
    </lineage>
</organism>
<reference evidence="1" key="1">
    <citation type="submission" date="2020-06" db="EMBL/GenBank/DDBJ databases">
        <authorList>
            <consortium name="Plant Systems Biology data submission"/>
        </authorList>
    </citation>
    <scope>NUCLEOTIDE SEQUENCE</scope>
    <source>
        <strain evidence="1">D6</strain>
    </source>
</reference>
<name>A0A9N8E091_9STRA</name>
<dbReference type="AlphaFoldDB" id="A0A9N8E091"/>
<evidence type="ECO:0000313" key="2">
    <source>
        <dbReference type="Proteomes" id="UP001153069"/>
    </source>
</evidence>
<proteinExistence type="predicted"/>
<accession>A0A9N8E091</accession>
<dbReference type="Proteomes" id="UP001153069">
    <property type="component" value="Unassembled WGS sequence"/>
</dbReference>
<protein>
    <submittedName>
        <fullName evidence="1">Uncharacterized protein</fullName>
    </submittedName>
</protein>
<dbReference type="EMBL" id="CAICTM010000516">
    <property type="protein sequence ID" value="CAB9512077.1"/>
    <property type="molecule type" value="Genomic_DNA"/>
</dbReference>